<dbReference type="EMBL" id="QTSX02005700">
    <property type="protein sequence ID" value="KAJ9058985.1"/>
    <property type="molecule type" value="Genomic_DNA"/>
</dbReference>
<sequence length="61" mass="7011">MASTCTYSSITVPTQLVPLRKERTIRPQHRRTQSRDANSATKSVKRMHNLRFLPSLETIAE</sequence>
<evidence type="ECO:0000313" key="1">
    <source>
        <dbReference type="EMBL" id="KAJ9058985.1"/>
    </source>
</evidence>
<gene>
    <name evidence="1" type="ORF">DSO57_1007065</name>
</gene>
<accession>A0ACC2S9H4</accession>
<keyword evidence="2" id="KW-1185">Reference proteome</keyword>
<dbReference type="Proteomes" id="UP001165960">
    <property type="component" value="Unassembled WGS sequence"/>
</dbReference>
<comment type="caution">
    <text evidence="1">The sequence shown here is derived from an EMBL/GenBank/DDBJ whole genome shotgun (WGS) entry which is preliminary data.</text>
</comment>
<organism evidence="1 2">
    <name type="scientific">Entomophthora muscae</name>
    <dbReference type="NCBI Taxonomy" id="34485"/>
    <lineage>
        <taxon>Eukaryota</taxon>
        <taxon>Fungi</taxon>
        <taxon>Fungi incertae sedis</taxon>
        <taxon>Zoopagomycota</taxon>
        <taxon>Entomophthoromycotina</taxon>
        <taxon>Entomophthoromycetes</taxon>
        <taxon>Entomophthorales</taxon>
        <taxon>Entomophthoraceae</taxon>
        <taxon>Entomophthora</taxon>
    </lineage>
</organism>
<name>A0ACC2S9H4_9FUNG</name>
<evidence type="ECO:0000313" key="2">
    <source>
        <dbReference type="Proteomes" id="UP001165960"/>
    </source>
</evidence>
<proteinExistence type="predicted"/>
<reference evidence="1" key="1">
    <citation type="submission" date="2022-04" db="EMBL/GenBank/DDBJ databases">
        <title>Genome of the entomopathogenic fungus Entomophthora muscae.</title>
        <authorList>
            <person name="Elya C."/>
            <person name="Lovett B.R."/>
            <person name="Lee E."/>
            <person name="Macias A.M."/>
            <person name="Hajek A.E."/>
            <person name="De Bivort B.L."/>
            <person name="Kasson M.T."/>
            <person name="De Fine Licht H.H."/>
            <person name="Stajich J.E."/>
        </authorList>
    </citation>
    <scope>NUCLEOTIDE SEQUENCE</scope>
    <source>
        <strain evidence="1">Berkeley</strain>
    </source>
</reference>
<protein>
    <submittedName>
        <fullName evidence="1">Uncharacterized protein</fullName>
    </submittedName>
</protein>